<sequence length="200" mass="22308">MLSRRQFLATTTAALAAPAVHAQTADPRDANLVDLPAGFAPARVNLQTEIASGEIHVVPDQYRLYWTLPDFQAIRYFVGVGRDRLYESGEFYVGAKKEYPSWTPTPDMIEREPDHYGQYEDGMPGGPTNPLGARALYLFQPDRGDTFLRIHGTHKPDTIGFDVSNGCARLVNAQIVDLYDRVPMDSRVVLHPKDIPNPIV</sequence>
<accession>A0A1H9RM56</accession>
<feature type="chain" id="PRO_5011571474" evidence="10">
    <location>
        <begin position="23"/>
        <end position="200"/>
    </location>
</feature>
<evidence type="ECO:0000313" key="13">
    <source>
        <dbReference type="Proteomes" id="UP000198885"/>
    </source>
</evidence>
<dbReference type="InterPro" id="IPR006311">
    <property type="entry name" value="TAT_signal"/>
</dbReference>
<dbReference type="PROSITE" id="PS52029">
    <property type="entry name" value="LD_TPASE"/>
    <property type="match status" value="1"/>
</dbReference>
<dbReference type="Gene3D" id="2.40.440.10">
    <property type="entry name" value="L,D-transpeptidase catalytic domain-like"/>
    <property type="match status" value="1"/>
</dbReference>
<dbReference type="GO" id="GO:0071555">
    <property type="term" value="P:cell wall organization"/>
    <property type="evidence" value="ECO:0007669"/>
    <property type="project" value="UniProtKB-UniRule"/>
</dbReference>
<dbReference type="UniPathway" id="UPA00219"/>
<keyword evidence="6 9" id="KW-0133">Cell shape</keyword>
<feature type="domain" description="L,D-TPase catalytic" evidence="11">
    <location>
        <begin position="44"/>
        <end position="191"/>
    </location>
</feature>
<evidence type="ECO:0000256" key="2">
    <source>
        <dbReference type="ARBA" id="ARBA00005992"/>
    </source>
</evidence>
<evidence type="ECO:0000256" key="4">
    <source>
        <dbReference type="ARBA" id="ARBA00022679"/>
    </source>
</evidence>
<evidence type="ECO:0000256" key="9">
    <source>
        <dbReference type="PROSITE-ProRule" id="PRU01373"/>
    </source>
</evidence>
<feature type="active site" description="Proton donor/acceptor" evidence="9">
    <location>
        <position position="151"/>
    </location>
</feature>
<dbReference type="PANTHER" id="PTHR30582:SF24">
    <property type="entry name" value="L,D-TRANSPEPTIDASE ERFK_SRFK-RELATED"/>
    <property type="match status" value="1"/>
</dbReference>
<evidence type="ECO:0000256" key="8">
    <source>
        <dbReference type="ARBA" id="ARBA00023316"/>
    </source>
</evidence>
<dbReference type="OrthoDB" id="9795305at2"/>
<organism evidence="12 13">
    <name type="scientific">Tranquillimonas rosea</name>
    <dbReference type="NCBI Taxonomy" id="641238"/>
    <lineage>
        <taxon>Bacteria</taxon>
        <taxon>Pseudomonadati</taxon>
        <taxon>Pseudomonadota</taxon>
        <taxon>Alphaproteobacteria</taxon>
        <taxon>Rhodobacterales</taxon>
        <taxon>Roseobacteraceae</taxon>
        <taxon>Tranquillimonas</taxon>
    </lineage>
</organism>
<keyword evidence="4" id="KW-0808">Transferase</keyword>
<dbReference type="InterPro" id="IPR038063">
    <property type="entry name" value="Transpep_catalytic_dom"/>
</dbReference>
<keyword evidence="7 9" id="KW-0573">Peptidoglycan synthesis</keyword>
<evidence type="ECO:0000256" key="1">
    <source>
        <dbReference type="ARBA" id="ARBA00004752"/>
    </source>
</evidence>
<keyword evidence="8 9" id="KW-0961">Cell wall biogenesis/degradation</keyword>
<dbReference type="GO" id="GO:0071972">
    <property type="term" value="F:peptidoglycan L,D-transpeptidase activity"/>
    <property type="evidence" value="ECO:0007669"/>
    <property type="project" value="TreeGrafter"/>
</dbReference>
<dbReference type="InterPro" id="IPR005490">
    <property type="entry name" value="LD_TPept_cat_dom"/>
</dbReference>
<keyword evidence="3" id="KW-0328">Glycosyltransferase</keyword>
<evidence type="ECO:0000256" key="10">
    <source>
        <dbReference type="SAM" id="SignalP"/>
    </source>
</evidence>
<dbReference type="STRING" id="641238.SAMN04490244_102354"/>
<dbReference type="PANTHER" id="PTHR30582">
    <property type="entry name" value="L,D-TRANSPEPTIDASE"/>
    <property type="match status" value="1"/>
</dbReference>
<dbReference type="AlphaFoldDB" id="A0A1H9RM56"/>
<feature type="active site" description="Nucleophile" evidence="9">
    <location>
        <position position="167"/>
    </location>
</feature>
<evidence type="ECO:0000256" key="3">
    <source>
        <dbReference type="ARBA" id="ARBA00022676"/>
    </source>
</evidence>
<dbReference type="InterPro" id="IPR050979">
    <property type="entry name" value="LD-transpeptidase"/>
</dbReference>
<dbReference type="PROSITE" id="PS51318">
    <property type="entry name" value="TAT"/>
    <property type="match status" value="1"/>
</dbReference>
<name>A0A1H9RM56_9RHOB</name>
<gene>
    <name evidence="12" type="ORF">SAMN04490244_102354</name>
</gene>
<dbReference type="Proteomes" id="UP000198885">
    <property type="component" value="Unassembled WGS sequence"/>
</dbReference>
<evidence type="ECO:0000256" key="7">
    <source>
        <dbReference type="ARBA" id="ARBA00022984"/>
    </source>
</evidence>
<reference evidence="12 13" key="1">
    <citation type="submission" date="2016-10" db="EMBL/GenBank/DDBJ databases">
        <authorList>
            <person name="de Groot N.N."/>
        </authorList>
    </citation>
    <scope>NUCLEOTIDE SEQUENCE [LARGE SCALE GENOMIC DNA]</scope>
    <source>
        <strain evidence="12 13">DSM 23042</strain>
    </source>
</reference>
<comment type="similarity">
    <text evidence="2">Belongs to the YkuD family.</text>
</comment>
<feature type="signal peptide" evidence="10">
    <location>
        <begin position="1"/>
        <end position="22"/>
    </location>
</feature>
<protein>
    <submittedName>
        <fullName evidence="12">L,D-transpeptidase catalytic domain</fullName>
    </submittedName>
</protein>
<evidence type="ECO:0000256" key="5">
    <source>
        <dbReference type="ARBA" id="ARBA00022801"/>
    </source>
</evidence>
<dbReference type="CDD" id="cd16913">
    <property type="entry name" value="YkuD_like"/>
    <property type="match status" value="1"/>
</dbReference>
<evidence type="ECO:0000259" key="11">
    <source>
        <dbReference type="PROSITE" id="PS52029"/>
    </source>
</evidence>
<dbReference type="GO" id="GO:0005576">
    <property type="term" value="C:extracellular region"/>
    <property type="evidence" value="ECO:0007669"/>
    <property type="project" value="TreeGrafter"/>
</dbReference>
<dbReference type="GO" id="GO:0008360">
    <property type="term" value="P:regulation of cell shape"/>
    <property type="evidence" value="ECO:0007669"/>
    <property type="project" value="UniProtKB-UniRule"/>
</dbReference>
<keyword evidence="13" id="KW-1185">Reference proteome</keyword>
<evidence type="ECO:0000256" key="6">
    <source>
        <dbReference type="ARBA" id="ARBA00022960"/>
    </source>
</evidence>
<dbReference type="GO" id="GO:0018104">
    <property type="term" value="P:peptidoglycan-protein cross-linking"/>
    <property type="evidence" value="ECO:0007669"/>
    <property type="project" value="TreeGrafter"/>
</dbReference>
<evidence type="ECO:0000313" key="12">
    <source>
        <dbReference type="EMBL" id="SER73826.1"/>
    </source>
</evidence>
<dbReference type="SUPFAM" id="SSF141523">
    <property type="entry name" value="L,D-transpeptidase catalytic domain-like"/>
    <property type="match status" value="1"/>
</dbReference>
<dbReference type="GO" id="GO:0016757">
    <property type="term" value="F:glycosyltransferase activity"/>
    <property type="evidence" value="ECO:0007669"/>
    <property type="project" value="UniProtKB-KW"/>
</dbReference>
<dbReference type="EMBL" id="FOGU01000002">
    <property type="protein sequence ID" value="SER73826.1"/>
    <property type="molecule type" value="Genomic_DNA"/>
</dbReference>
<proteinExistence type="inferred from homology"/>
<comment type="pathway">
    <text evidence="1 9">Cell wall biogenesis; peptidoglycan biosynthesis.</text>
</comment>
<dbReference type="Pfam" id="PF03734">
    <property type="entry name" value="YkuD"/>
    <property type="match status" value="1"/>
</dbReference>
<keyword evidence="10" id="KW-0732">Signal</keyword>
<keyword evidence="5" id="KW-0378">Hydrolase</keyword>